<dbReference type="Proteomes" id="UP000325945">
    <property type="component" value="Unassembled WGS sequence"/>
</dbReference>
<dbReference type="AlphaFoldDB" id="A0A5N6XKY4"/>
<keyword evidence="5" id="KW-1185">Reference proteome</keyword>
<dbReference type="SUPFAM" id="SSF48403">
    <property type="entry name" value="Ankyrin repeat"/>
    <property type="match status" value="2"/>
</dbReference>
<dbReference type="InterPro" id="IPR051165">
    <property type="entry name" value="Multifunctional_ANK_Repeat"/>
</dbReference>
<dbReference type="PROSITE" id="PS50297">
    <property type="entry name" value="ANK_REP_REGION"/>
    <property type="match status" value="3"/>
</dbReference>
<evidence type="ECO:0000256" key="3">
    <source>
        <dbReference type="PROSITE-ProRule" id="PRU00023"/>
    </source>
</evidence>
<reference evidence="5" key="1">
    <citation type="submission" date="2019-04" db="EMBL/GenBank/DDBJ databases">
        <title>Friends and foes A comparative genomics studyof 23 Aspergillus species from section Flavi.</title>
        <authorList>
            <consortium name="DOE Joint Genome Institute"/>
            <person name="Kjaerbolling I."/>
            <person name="Vesth T."/>
            <person name="Frisvad J.C."/>
            <person name="Nybo J.L."/>
            <person name="Theobald S."/>
            <person name="Kildgaard S."/>
            <person name="Isbrandt T."/>
            <person name="Kuo A."/>
            <person name="Sato A."/>
            <person name="Lyhne E.K."/>
            <person name="Kogle M.E."/>
            <person name="Wiebenga A."/>
            <person name="Kun R.S."/>
            <person name="Lubbers R.J."/>
            <person name="Makela M.R."/>
            <person name="Barry K."/>
            <person name="Chovatia M."/>
            <person name="Clum A."/>
            <person name="Daum C."/>
            <person name="Haridas S."/>
            <person name="He G."/>
            <person name="LaButti K."/>
            <person name="Lipzen A."/>
            <person name="Mondo S."/>
            <person name="Riley R."/>
            <person name="Salamov A."/>
            <person name="Simmons B.A."/>
            <person name="Magnuson J.K."/>
            <person name="Henrissat B."/>
            <person name="Mortensen U.H."/>
            <person name="Larsen T.O."/>
            <person name="Devries R.P."/>
            <person name="Grigoriev I.V."/>
            <person name="Machida M."/>
            <person name="Baker S.E."/>
            <person name="Andersen M.R."/>
        </authorList>
    </citation>
    <scope>NUCLEOTIDE SEQUENCE [LARGE SCALE GENOMIC DNA]</scope>
    <source>
        <strain evidence="5">CBS 130017</strain>
    </source>
</reference>
<dbReference type="InterPro" id="IPR036770">
    <property type="entry name" value="Ankyrin_rpt-contain_sf"/>
</dbReference>
<feature type="repeat" description="ANK" evidence="3">
    <location>
        <begin position="189"/>
        <end position="222"/>
    </location>
</feature>
<evidence type="ECO:0000256" key="1">
    <source>
        <dbReference type="ARBA" id="ARBA00022737"/>
    </source>
</evidence>
<feature type="repeat" description="ANK" evidence="3">
    <location>
        <begin position="44"/>
        <end position="76"/>
    </location>
</feature>
<accession>A0A5N6XKY4</accession>
<keyword evidence="2 3" id="KW-0040">ANK repeat</keyword>
<feature type="repeat" description="ANK" evidence="3">
    <location>
        <begin position="79"/>
        <end position="111"/>
    </location>
</feature>
<evidence type="ECO:0000313" key="5">
    <source>
        <dbReference type="Proteomes" id="UP000325945"/>
    </source>
</evidence>
<dbReference type="PROSITE" id="PS50088">
    <property type="entry name" value="ANK_REPEAT"/>
    <property type="match status" value="4"/>
</dbReference>
<dbReference type="PANTHER" id="PTHR24123:SF33">
    <property type="entry name" value="PROTEIN HOS4"/>
    <property type="match status" value="1"/>
</dbReference>
<gene>
    <name evidence="4" type="ORF">BDV39DRAFT_198832</name>
</gene>
<evidence type="ECO:0000313" key="4">
    <source>
        <dbReference type="EMBL" id="KAE8333924.1"/>
    </source>
</evidence>
<feature type="repeat" description="ANK" evidence="3">
    <location>
        <begin position="223"/>
        <end position="255"/>
    </location>
</feature>
<dbReference type="EMBL" id="ML741761">
    <property type="protein sequence ID" value="KAE8333924.1"/>
    <property type="molecule type" value="Genomic_DNA"/>
</dbReference>
<organism evidence="4 5">
    <name type="scientific">Aspergillus sergii</name>
    <dbReference type="NCBI Taxonomy" id="1034303"/>
    <lineage>
        <taxon>Eukaryota</taxon>
        <taxon>Fungi</taxon>
        <taxon>Dikarya</taxon>
        <taxon>Ascomycota</taxon>
        <taxon>Pezizomycotina</taxon>
        <taxon>Eurotiomycetes</taxon>
        <taxon>Eurotiomycetidae</taxon>
        <taxon>Eurotiales</taxon>
        <taxon>Aspergillaceae</taxon>
        <taxon>Aspergillus</taxon>
        <taxon>Aspergillus subgen. Circumdati</taxon>
    </lineage>
</organism>
<dbReference type="Pfam" id="PF12796">
    <property type="entry name" value="Ank_2"/>
    <property type="match status" value="3"/>
</dbReference>
<dbReference type="Gene3D" id="1.25.40.20">
    <property type="entry name" value="Ankyrin repeat-containing domain"/>
    <property type="match status" value="3"/>
</dbReference>
<sequence>MEGERASGPSILSLMISAPEYQTIFTSLVPSEEPAQTEVLASVAGRTSLSYTAEMSHTKVVHILLERGEDVNEKYMSGSQKAPIHWAADHGHAETVDVLLQQGANIEAVYANGNMPLCLAVDGSHVEVVELLLRKYNANVNARARKGLTPPSDLINIRAPGKQEVNVCKMMMNNLIQKGSNIEARTESIGLTPLMLAVFSSRIDTMMEHLLEYGADIEAQDPAGRTTPALTAAFGNLNMVKLLLDHNANSDHLDQTQWTPLNYALLPDSFLMPVVTIPDKPRIVGLLLRSRPSLLVRRDKCEQSCIGAAISYGNCGMVKLLLDYPGSDVRQGVLGIPLLCYAAYSGKDAAVNLLIEQGISLQGTDGRYGRNALSWATCSNNEAAFTRLLKTPGIGWDDVDQMGRNALFYAAARGCVSMFEQLRSRGSHVHCRDRFGLTPLFVAVING</sequence>
<dbReference type="SMART" id="SM00248">
    <property type="entry name" value="ANK"/>
    <property type="match status" value="9"/>
</dbReference>
<dbReference type="InterPro" id="IPR002110">
    <property type="entry name" value="Ankyrin_rpt"/>
</dbReference>
<protein>
    <submittedName>
        <fullName evidence="4">Ankyrin repeat-containing domain protein</fullName>
    </submittedName>
</protein>
<keyword evidence="1" id="KW-0677">Repeat</keyword>
<name>A0A5N6XKY4_9EURO</name>
<evidence type="ECO:0000256" key="2">
    <source>
        <dbReference type="ARBA" id="ARBA00023043"/>
    </source>
</evidence>
<dbReference type="PANTHER" id="PTHR24123">
    <property type="entry name" value="ANKYRIN REPEAT-CONTAINING"/>
    <property type="match status" value="1"/>
</dbReference>
<proteinExistence type="predicted"/>